<feature type="compositionally biased region" description="Acidic residues" evidence="1">
    <location>
        <begin position="133"/>
        <end position="147"/>
    </location>
</feature>
<name>A0A9W8YB95_9PLEO</name>
<dbReference type="InterPro" id="IPR018822">
    <property type="entry name" value="UPF0646"/>
</dbReference>
<comment type="caution">
    <text evidence="2">The sequence shown here is derived from an EMBL/GenBank/DDBJ whole genome shotgun (WGS) entry which is preliminary data.</text>
</comment>
<dbReference type="EMBL" id="JAPEUY010000005">
    <property type="protein sequence ID" value="KAJ4373218.1"/>
    <property type="molecule type" value="Genomic_DNA"/>
</dbReference>
<proteinExistence type="predicted"/>
<keyword evidence="3" id="KW-1185">Reference proteome</keyword>
<organism evidence="2 3">
    <name type="scientific">Neocucurbitaria cava</name>
    <dbReference type="NCBI Taxonomy" id="798079"/>
    <lineage>
        <taxon>Eukaryota</taxon>
        <taxon>Fungi</taxon>
        <taxon>Dikarya</taxon>
        <taxon>Ascomycota</taxon>
        <taxon>Pezizomycotina</taxon>
        <taxon>Dothideomycetes</taxon>
        <taxon>Pleosporomycetidae</taxon>
        <taxon>Pleosporales</taxon>
        <taxon>Pleosporineae</taxon>
        <taxon>Cucurbitariaceae</taxon>
        <taxon>Neocucurbitaria</taxon>
    </lineage>
</organism>
<feature type="region of interest" description="Disordered" evidence="1">
    <location>
        <begin position="706"/>
        <end position="749"/>
    </location>
</feature>
<feature type="compositionally biased region" description="Polar residues" evidence="1">
    <location>
        <begin position="480"/>
        <end position="490"/>
    </location>
</feature>
<dbReference type="Pfam" id="PF10336">
    <property type="entry name" value="DUF2420"/>
    <property type="match status" value="1"/>
</dbReference>
<feature type="compositionally biased region" description="Polar residues" evidence="1">
    <location>
        <begin position="121"/>
        <end position="131"/>
    </location>
</feature>
<dbReference type="Proteomes" id="UP001140560">
    <property type="component" value="Unassembled WGS sequence"/>
</dbReference>
<feature type="region of interest" description="Disordered" evidence="1">
    <location>
        <begin position="539"/>
        <end position="577"/>
    </location>
</feature>
<feature type="region of interest" description="Disordered" evidence="1">
    <location>
        <begin position="412"/>
        <end position="490"/>
    </location>
</feature>
<reference evidence="2" key="1">
    <citation type="submission" date="2022-10" db="EMBL/GenBank/DDBJ databases">
        <title>Tapping the CABI collections for fungal endophytes: first genome assemblies for Collariella, Neodidymelliopsis, Ascochyta clinopodiicola, Didymella pomorum, Didymosphaeria variabile, Neocosmospora piperis and Neocucurbitaria cava.</title>
        <authorList>
            <person name="Hill R."/>
        </authorList>
    </citation>
    <scope>NUCLEOTIDE SEQUENCE</scope>
    <source>
        <strain evidence="2">IMI 356814</strain>
    </source>
</reference>
<protein>
    <submittedName>
        <fullName evidence="2">Uncharacterized protein</fullName>
    </submittedName>
</protein>
<dbReference type="OrthoDB" id="5339076at2759"/>
<dbReference type="AlphaFoldDB" id="A0A9W8YB95"/>
<feature type="compositionally biased region" description="Polar residues" evidence="1">
    <location>
        <begin position="539"/>
        <end position="556"/>
    </location>
</feature>
<evidence type="ECO:0000256" key="1">
    <source>
        <dbReference type="SAM" id="MobiDB-lite"/>
    </source>
</evidence>
<feature type="compositionally biased region" description="Polar residues" evidence="1">
    <location>
        <begin position="87"/>
        <end position="96"/>
    </location>
</feature>
<sequence length="787" mass="86218">MTADNMDLHSDDEIDFGDGDLDLDLEAAPSPRRQDEDVSIKDAASVGGNDVQAVPTEEDDFMADHEDLFEEGYRNEGEVGDGIVAADQSSTNNNALADQYDDVEEGYRNEGETGDGMVAAGQSSADKNVSADQYDDIEFDYYDDDGVLGEQKVESYTYEGQDAQDEAVPVNPDGVQDHDQAHQAADDEGVPVEGHADGQSDHHSDTHNEEGDHTDGGDGGVQLYGHEDLADEDEYEGSEHEVPHEDSDPATDAADNDDEDDQSFNLPPVTVNYTGNELWLFKEHDTDDSGDWLLEGLYLANKSMSELFHACRSSLGDDVSNEHEIGFRFDHLHGLELYEEHVASVAVKLHRLVGLYHTLQEQDGNNEPDSFYMTLLFRPRFMTFLSDIGKCAEQGIGYSGLEAAVATGETHFSNLNTGSSTEHESNEWENEEQREADYGDAEQTEGLLQEEVEHVEQESQAHTASDADYNQEVDDEHDSANTSNVPTTQQDSVGQLDAQISLAQSVNTTASDARREQEQDDLIDYSDDEGPEVTEQVTHASVNDQSVSSSTVQGDESTAVEEGANTTHDLDHNHHGIEHNDEGVLYAEDEHDNQFNDQLQEGIDDTTQSYQDYDDQAFGQDDLFQDFQANGDANQDYAGTEYNDLDQQQIDFLSGADLNAGDHDLTNANEFFDLTNASQPATDQGPASKIHEDDLIAYEDTTAQVDEEDGTADQSAAAVSSNANPTAASSTGLQDSSSRGQKRSVAEAGHGVEDALESIGMVVYLWRFKRTCNVDSLLLPDAKRPKT</sequence>
<accession>A0A9W8YB95</accession>
<feature type="compositionally biased region" description="Basic and acidic residues" evidence="1">
    <location>
        <begin position="175"/>
        <end position="185"/>
    </location>
</feature>
<evidence type="ECO:0000313" key="3">
    <source>
        <dbReference type="Proteomes" id="UP001140560"/>
    </source>
</evidence>
<feature type="compositionally biased region" description="Basic and acidic residues" evidence="1">
    <location>
        <begin position="421"/>
        <end position="437"/>
    </location>
</feature>
<feature type="compositionally biased region" description="Low complexity" evidence="1">
    <location>
        <begin position="715"/>
        <end position="731"/>
    </location>
</feature>
<feature type="region of interest" description="Disordered" evidence="1">
    <location>
        <begin position="1"/>
        <end position="57"/>
    </location>
</feature>
<feature type="compositionally biased region" description="Basic and acidic residues" evidence="1">
    <location>
        <begin position="568"/>
        <end position="577"/>
    </location>
</feature>
<feature type="compositionally biased region" description="Basic and acidic residues" evidence="1">
    <location>
        <begin position="237"/>
        <end position="247"/>
    </location>
</feature>
<feature type="compositionally biased region" description="Basic and acidic residues" evidence="1">
    <location>
        <begin position="1"/>
        <end position="11"/>
    </location>
</feature>
<feature type="compositionally biased region" description="Basic and acidic residues" evidence="1">
    <location>
        <begin position="194"/>
        <end position="216"/>
    </location>
</feature>
<feature type="compositionally biased region" description="Acidic residues" evidence="1">
    <location>
        <begin position="12"/>
        <end position="25"/>
    </location>
</feature>
<feature type="region of interest" description="Disordered" evidence="1">
    <location>
        <begin position="85"/>
        <end position="269"/>
    </location>
</feature>
<gene>
    <name evidence="2" type="ORF">N0V83_003511</name>
</gene>
<evidence type="ECO:0000313" key="2">
    <source>
        <dbReference type="EMBL" id="KAJ4373218.1"/>
    </source>
</evidence>